<dbReference type="FunFam" id="3.40.50.300:FF:000287">
    <property type="entry name" value="Multidrug ABC transporter ATP-binding protein"/>
    <property type="match status" value="1"/>
</dbReference>
<dbReference type="SUPFAM" id="SSF52540">
    <property type="entry name" value="P-loop containing nucleoside triphosphate hydrolases"/>
    <property type="match status" value="1"/>
</dbReference>
<evidence type="ECO:0000256" key="6">
    <source>
        <dbReference type="ARBA" id="ARBA00022989"/>
    </source>
</evidence>
<evidence type="ECO:0000313" key="11">
    <source>
        <dbReference type="EMBL" id="AKL97837.1"/>
    </source>
</evidence>
<dbReference type="Pfam" id="PF00005">
    <property type="entry name" value="ABC_tran"/>
    <property type="match status" value="1"/>
</dbReference>
<dbReference type="InterPro" id="IPR027417">
    <property type="entry name" value="P-loop_NTPase"/>
</dbReference>
<dbReference type="PANTHER" id="PTHR43394:SF1">
    <property type="entry name" value="ATP-BINDING CASSETTE SUB-FAMILY B MEMBER 10, MITOCHONDRIAL"/>
    <property type="match status" value="1"/>
</dbReference>
<name>A0A0G3WIY1_9BACT</name>
<dbReference type="InterPro" id="IPR003439">
    <property type="entry name" value="ABC_transporter-like_ATP-bd"/>
</dbReference>
<dbReference type="SUPFAM" id="SSF90123">
    <property type="entry name" value="ABC transporter transmembrane region"/>
    <property type="match status" value="1"/>
</dbReference>
<dbReference type="OrthoDB" id="9806127at2"/>
<dbReference type="GO" id="GO:0005886">
    <property type="term" value="C:plasma membrane"/>
    <property type="evidence" value="ECO:0007669"/>
    <property type="project" value="UniProtKB-SubCell"/>
</dbReference>
<dbReference type="InterPro" id="IPR003593">
    <property type="entry name" value="AAA+_ATPase"/>
</dbReference>
<keyword evidence="6 8" id="KW-1133">Transmembrane helix</keyword>
<dbReference type="KEGG" id="epo:Epro_0458"/>
<dbReference type="InterPro" id="IPR011527">
    <property type="entry name" value="ABC1_TM_dom"/>
</dbReference>
<keyword evidence="12" id="KW-1185">Reference proteome</keyword>
<keyword evidence="7 8" id="KW-0472">Membrane</keyword>
<evidence type="ECO:0000256" key="8">
    <source>
        <dbReference type="SAM" id="Phobius"/>
    </source>
</evidence>
<dbReference type="PROSITE" id="PS50893">
    <property type="entry name" value="ABC_TRANSPORTER_2"/>
    <property type="match status" value="1"/>
</dbReference>
<feature type="domain" description="ABC transporter" evidence="9">
    <location>
        <begin position="339"/>
        <end position="573"/>
    </location>
</feature>
<feature type="transmembrane region" description="Helical" evidence="8">
    <location>
        <begin position="21"/>
        <end position="38"/>
    </location>
</feature>
<dbReference type="SMART" id="SM00382">
    <property type="entry name" value="AAA"/>
    <property type="match status" value="1"/>
</dbReference>
<keyword evidence="3 8" id="KW-0812">Transmembrane</keyword>
<evidence type="ECO:0000313" key="12">
    <source>
        <dbReference type="Proteomes" id="UP000035337"/>
    </source>
</evidence>
<dbReference type="EMBL" id="CP009498">
    <property type="protein sequence ID" value="AKL97837.1"/>
    <property type="molecule type" value="Genomic_DNA"/>
</dbReference>
<accession>A0A0G3WIY1</accession>
<organism evidence="11 12">
    <name type="scientific">Endomicrobium proavitum</name>
    <dbReference type="NCBI Taxonomy" id="1408281"/>
    <lineage>
        <taxon>Bacteria</taxon>
        <taxon>Pseudomonadati</taxon>
        <taxon>Elusimicrobiota</taxon>
        <taxon>Endomicrobiia</taxon>
        <taxon>Endomicrobiales</taxon>
        <taxon>Endomicrobiaceae</taxon>
        <taxon>Endomicrobium</taxon>
    </lineage>
</organism>
<dbReference type="PROSITE" id="PS50929">
    <property type="entry name" value="ABC_TM1F"/>
    <property type="match status" value="1"/>
</dbReference>
<dbReference type="STRING" id="1408281.Epro_0458"/>
<keyword evidence="5 11" id="KW-0067">ATP-binding</keyword>
<reference evidence="11 12" key="1">
    <citation type="submission" date="2014-09" db="EMBL/GenBank/DDBJ databases">
        <title>Complete genome sequence of Endomicrobium proavitum.</title>
        <authorList>
            <person name="Zheng H."/>
        </authorList>
    </citation>
    <scope>NUCLEOTIDE SEQUENCE [LARGE SCALE GENOMIC DNA]</scope>
    <source>
        <strain evidence="11 12">Rsa215</strain>
    </source>
</reference>
<evidence type="ECO:0000256" key="1">
    <source>
        <dbReference type="ARBA" id="ARBA00004651"/>
    </source>
</evidence>
<gene>
    <name evidence="11" type="primary">msbA</name>
    <name evidence="11" type="ORF">Epro_0458</name>
</gene>
<dbReference type="CDD" id="cd18552">
    <property type="entry name" value="ABC_6TM_MsbA_like"/>
    <property type="match status" value="1"/>
</dbReference>
<evidence type="ECO:0000256" key="2">
    <source>
        <dbReference type="ARBA" id="ARBA00022448"/>
    </source>
</evidence>
<dbReference type="PANTHER" id="PTHR43394">
    <property type="entry name" value="ATP-DEPENDENT PERMEASE MDL1, MITOCHONDRIAL"/>
    <property type="match status" value="1"/>
</dbReference>
<sequence>MKKKTKIKKLYEYLKPYKGRFIAALIFMILYAFFDWFVLTKLKDFINVIFERSDSVQMLLKIALLIPLIFAFTSICDYGRSYLLSYVGENVIKDLRLKLHNKLMSLSHDFYVRNSSAKMMSRVTNDLSIVSGAIVGVPSSLVKELLTFIFMAVYVFYLNWQFSLLVLVGLPLVAVPLYVFGKRLRKASKAGQQQTAEIYSSIHQMLNGFSVIKAFNTEKHEVARFQNENDKAYGISMGIVRVDARQSPFVEFIGGLAGALLLLLGGKDVISGVWSPGAFMVFFYAVTKMYKPIKNLAGVNSQIQNAISASERVFEVLDEVPSIKDAPGAAELKPFRNSIIYKDVTFGYTLEKDTIKNLNVEIKYGHTVAFVGHSGSGKTTLANLLLRFYDPKNGEIIIDGINIKNVTLDSLRKQIGIVTQDVTLFDNTVKYNISYGSFNASMDEIIAAAKNANAHSFISKLPNGYDTLVGERGAKLSGGEKQRISIARAMLKNPPILVLDEATSALDSTSEKLVQTAIDDLMKNRTVVLIAHRLATVRNANKIVVMDAGKIVESGTHEELIKLENGVYRKLNQMQSL</sequence>
<dbReference type="PATRIC" id="fig|1408281.3.peg.471"/>
<dbReference type="InterPro" id="IPR017871">
    <property type="entry name" value="ABC_transporter-like_CS"/>
</dbReference>
<comment type="subcellular location">
    <subcellularLocation>
        <location evidence="1">Cell membrane</location>
        <topology evidence="1">Multi-pass membrane protein</topology>
    </subcellularLocation>
</comment>
<feature type="transmembrane region" description="Helical" evidence="8">
    <location>
        <begin position="127"/>
        <end position="156"/>
    </location>
</feature>
<dbReference type="InterPro" id="IPR036640">
    <property type="entry name" value="ABC1_TM_sf"/>
</dbReference>
<feature type="transmembrane region" description="Helical" evidence="8">
    <location>
        <begin position="272"/>
        <end position="290"/>
    </location>
</feature>
<keyword evidence="2" id="KW-0813">Transport</keyword>
<dbReference type="PROSITE" id="PS00211">
    <property type="entry name" value="ABC_TRANSPORTER_1"/>
    <property type="match status" value="1"/>
</dbReference>
<evidence type="ECO:0000256" key="3">
    <source>
        <dbReference type="ARBA" id="ARBA00022692"/>
    </source>
</evidence>
<feature type="domain" description="ABC transmembrane type-1" evidence="10">
    <location>
        <begin position="22"/>
        <end position="305"/>
    </location>
</feature>
<evidence type="ECO:0000256" key="5">
    <source>
        <dbReference type="ARBA" id="ARBA00022840"/>
    </source>
</evidence>
<proteinExistence type="predicted"/>
<dbReference type="Gene3D" id="1.20.1560.10">
    <property type="entry name" value="ABC transporter type 1, transmembrane domain"/>
    <property type="match status" value="1"/>
</dbReference>
<dbReference type="RefSeq" id="WP_052570230.1">
    <property type="nucleotide sequence ID" value="NZ_CP009498.1"/>
</dbReference>
<dbReference type="Proteomes" id="UP000035337">
    <property type="component" value="Chromosome"/>
</dbReference>
<dbReference type="AlphaFoldDB" id="A0A0G3WIY1"/>
<evidence type="ECO:0000256" key="4">
    <source>
        <dbReference type="ARBA" id="ARBA00022741"/>
    </source>
</evidence>
<evidence type="ECO:0000259" key="10">
    <source>
        <dbReference type="PROSITE" id="PS50929"/>
    </source>
</evidence>
<dbReference type="GO" id="GO:0005524">
    <property type="term" value="F:ATP binding"/>
    <property type="evidence" value="ECO:0007669"/>
    <property type="project" value="UniProtKB-KW"/>
</dbReference>
<feature type="transmembrane region" description="Helical" evidence="8">
    <location>
        <begin position="162"/>
        <end position="180"/>
    </location>
</feature>
<dbReference type="GO" id="GO:0016887">
    <property type="term" value="F:ATP hydrolysis activity"/>
    <property type="evidence" value="ECO:0007669"/>
    <property type="project" value="InterPro"/>
</dbReference>
<dbReference type="InterPro" id="IPR039421">
    <property type="entry name" value="Type_1_exporter"/>
</dbReference>
<dbReference type="GO" id="GO:0015421">
    <property type="term" value="F:ABC-type oligopeptide transporter activity"/>
    <property type="evidence" value="ECO:0007669"/>
    <property type="project" value="TreeGrafter"/>
</dbReference>
<protein>
    <submittedName>
        <fullName evidence="11">Lipid A export ATP-binding/permease protein MsbA</fullName>
    </submittedName>
</protein>
<evidence type="ECO:0000259" key="9">
    <source>
        <dbReference type="PROSITE" id="PS50893"/>
    </source>
</evidence>
<evidence type="ECO:0000256" key="7">
    <source>
        <dbReference type="ARBA" id="ARBA00023136"/>
    </source>
</evidence>
<dbReference type="Gene3D" id="3.40.50.300">
    <property type="entry name" value="P-loop containing nucleotide triphosphate hydrolases"/>
    <property type="match status" value="1"/>
</dbReference>
<dbReference type="Pfam" id="PF00664">
    <property type="entry name" value="ABC_membrane"/>
    <property type="match status" value="1"/>
</dbReference>
<feature type="transmembrane region" description="Helical" evidence="8">
    <location>
        <begin position="58"/>
        <end position="76"/>
    </location>
</feature>
<keyword evidence="4" id="KW-0547">Nucleotide-binding</keyword>
<feature type="transmembrane region" description="Helical" evidence="8">
    <location>
        <begin position="249"/>
        <end position="266"/>
    </location>
</feature>